<gene>
    <name evidence="2" type="ORF">ACFOGJ_20540</name>
</gene>
<feature type="domain" description="Methyltransferase" evidence="1">
    <location>
        <begin position="64"/>
        <end position="172"/>
    </location>
</feature>
<dbReference type="CDD" id="cd02440">
    <property type="entry name" value="AdoMet_MTases"/>
    <property type="match status" value="1"/>
</dbReference>
<evidence type="ECO:0000313" key="3">
    <source>
        <dbReference type="Proteomes" id="UP001595528"/>
    </source>
</evidence>
<evidence type="ECO:0000259" key="1">
    <source>
        <dbReference type="Pfam" id="PF13847"/>
    </source>
</evidence>
<proteinExistence type="predicted"/>
<comment type="caution">
    <text evidence="2">The sequence shown here is derived from an EMBL/GenBank/DDBJ whole genome shotgun (WGS) entry which is preliminary data.</text>
</comment>
<accession>A0ABV7L519</accession>
<reference evidence="3" key="1">
    <citation type="journal article" date="2019" name="Int. J. Syst. Evol. Microbiol.">
        <title>The Global Catalogue of Microorganisms (GCM) 10K type strain sequencing project: providing services to taxonomists for standard genome sequencing and annotation.</title>
        <authorList>
            <consortium name="The Broad Institute Genomics Platform"/>
            <consortium name="The Broad Institute Genome Sequencing Center for Infectious Disease"/>
            <person name="Wu L."/>
            <person name="Ma J."/>
        </authorList>
    </citation>
    <scope>NUCLEOTIDE SEQUENCE [LARGE SCALE GENOMIC DNA]</scope>
    <source>
        <strain evidence="3">KCTC 42964</strain>
    </source>
</reference>
<dbReference type="GO" id="GO:0008168">
    <property type="term" value="F:methyltransferase activity"/>
    <property type="evidence" value="ECO:0007669"/>
    <property type="project" value="UniProtKB-KW"/>
</dbReference>
<dbReference type="Proteomes" id="UP001595528">
    <property type="component" value="Unassembled WGS sequence"/>
</dbReference>
<dbReference type="EMBL" id="JBHRTR010000034">
    <property type="protein sequence ID" value="MFC3229649.1"/>
    <property type="molecule type" value="Genomic_DNA"/>
</dbReference>
<dbReference type="PANTHER" id="PTHR43861">
    <property type="entry name" value="TRANS-ACONITATE 2-METHYLTRANSFERASE-RELATED"/>
    <property type="match status" value="1"/>
</dbReference>
<keyword evidence="3" id="KW-1185">Reference proteome</keyword>
<dbReference type="InterPro" id="IPR029063">
    <property type="entry name" value="SAM-dependent_MTases_sf"/>
</dbReference>
<dbReference type="PANTHER" id="PTHR43861:SF1">
    <property type="entry name" value="TRANS-ACONITATE 2-METHYLTRANSFERASE"/>
    <property type="match status" value="1"/>
</dbReference>
<dbReference type="Gene3D" id="3.40.50.150">
    <property type="entry name" value="Vaccinia Virus protein VP39"/>
    <property type="match status" value="1"/>
</dbReference>
<dbReference type="RefSeq" id="WP_379904053.1">
    <property type="nucleotide sequence ID" value="NZ_JBHRTR010000034.1"/>
</dbReference>
<dbReference type="SUPFAM" id="SSF53335">
    <property type="entry name" value="S-adenosyl-L-methionine-dependent methyltransferases"/>
    <property type="match status" value="1"/>
</dbReference>
<dbReference type="GO" id="GO:0032259">
    <property type="term" value="P:methylation"/>
    <property type="evidence" value="ECO:0007669"/>
    <property type="project" value="UniProtKB-KW"/>
</dbReference>
<dbReference type="Pfam" id="PF13847">
    <property type="entry name" value="Methyltransf_31"/>
    <property type="match status" value="1"/>
</dbReference>
<keyword evidence="2" id="KW-0489">Methyltransferase</keyword>
<organism evidence="2 3">
    <name type="scientific">Marinibaculum pumilum</name>
    <dbReference type="NCBI Taxonomy" id="1766165"/>
    <lineage>
        <taxon>Bacteria</taxon>
        <taxon>Pseudomonadati</taxon>
        <taxon>Pseudomonadota</taxon>
        <taxon>Alphaproteobacteria</taxon>
        <taxon>Rhodospirillales</taxon>
        <taxon>Rhodospirillaceae</taxon>
        <taxon>Marinibaculum</taxon>
    </lineage>
</organism>
<dbReference type="EC" id="2.1.1.-" evidence="2"/>
<keyword evidence="2" id="KW-0808">Transferase</keyword>
<evidence type="ECO:0000313" key="2">
    <source>
        <dbReference type="EMBL" id="MFC3229649.1"/>
    </source>
</evidence>
<dbReference type="InterPro" id="IPR025714">
    <property type="entry name" value="Methyltranfer_dom"/>
</dbReference>
<name>A0ABV7L519_9PROT</name>
<sequence>MTWTVVIALCLAALAATVWAAWRLGSRRRALPCPAWLHWMVELDNPFTRTNRAAEILAHLDLRPGMSILDVGCGPGRLALPAARAVAPDGIVVALDLQEGMLARAGERAQATGVGNIRFVQGDCTQAELDPASFDRALLVTVLGEIPDQGAALRAIHGALKPGGILSVTEIVFDPHFQGRAKVARLAAAAGFRERAFFGNRIAYTLHLEKPAG</sequence>
<protein>
    <submittedName>
        <fullName evidence="2">Class I SAM-dependent methyltransferase</fullName>
        <ecNumber evidence="2">2.1.1.-</ecNumber>
    </submittedName>
</protein>